<organism evidence="8 9">
    <name type="scientific">Sphingobium wenxiniae (strain DSM 21828 / CGMCC 1.7748 / JZ-1)</name>
    <dbReference type="NCBI Taxonomy" id="595605"/>
    <lineage>
        <taxon>Bacteria</taxon>
        <taxon>Pseudomonadati</taxon>
        <taxon>Pseudomonadota</taxon>
        <taxon>Alphaproteobacteria</taxon>
        <taxon>Sphingomonadales</taxon>
        <taxon>Sphingomonadaceae</taxon>
        <taxon>Sphingobium</taxon>
    </lineage>
</organism>
<dbReference type="Pfam" id="PF00441">
    <property type="entry name" value="Acyl-CoA_dh_1"/>
    <property type="match status" value="1"/>
</dbReference>
<evidence type="ECO:0000313" key="9">
    <source>
        <dbReference type="Proteomes" id="UP000316624"/>
    </source>
</evidence>
<dbReference type="Proteomes" id="UP000316624">
    <property type="component" value="Unassembled WGS sequence"/>
</dbReference>
<reference evidence="8 9" key="1">
    <citation type="journal article" date="2015" name="Stand. Genomic Sci.">
        <title>Genomic Encyclopedia of Bacterial and Archaeal Type Strains, Phase III: the genomes of soil and plant-associated and newly described type strains.</title>
        <authorList>
            <person name="Whitman W.B."/>
            <person name="Woyke T."/>
            <person name="Klenk H.P."/>
            <person name="Zhou Y."/>
            <person name="Lilburn T.G."/>
            <person name="Beck B.J."/>
            <person name="De Vos P."/>
            <person name="Vandamme P."/>
            <person name="Eisen J.A."/>
            <person name="Garrity G."/>
            <person name="Hugenholtz P."/>
            <person name="Kyrpides N.C."/>
        </authorList>
    </citation>
    <scope>NUCLEOTIDE SEQUENCE [LARGE SCALE GENOMIC DNA]</scope>
    <source>
        <strain evidence="8 9">CGMCC 1.7748</strain>
    </source>
</reference>
<evidence type="ECO:0000256" key="4">
    <source>
        <dbReference type="ARBA" id="ARBA00022827"/>
    </source>
</evidence>
<protein>
    <submittedName>
        <fullName evidence="8">Acyl-CoA dehydrogenase</fullName>
    </submittedName>
</protein>
<dbReference type="InterPro" id="IPR037069">
    <property type="entry name" value="AcylCoA_DH/ox_N_sf"/>
</dbReference>
<keyword evidence="5" id="KW-0560">Oxidoreductase</keyword>
<evidence type="ECO:0000256" key="2">
    <source>
        <dbReference type="ARBA" id="ARBA00009347"/>
    </source>
</evidence>
<keyword evidence="3" id="KW-0285">Flavoprotein</keyword>
<comment type="cofactor">
    <cofactor evidence="1">
        <name>FAD</name>
        <dbReference type="ChEBI" id="CHEBI:57692"/>
    </cofactor>
</comment>
<dbReference type="SUPFAM" id="SSF56645">
    <property type="entry name" value="Acyl-CoA dehydrogenase NM domain-like"/>
    <property type="match status" value="1"/>
</dbReference>
<evidence type="ECO:0000259" key="6">
    <source>
        <dbReference type="Pfam" id="PF00441"/>
    </source>
</evidence>
<name>A0A562KME8_SPHWJ</name>
<feature type="domain" description="Acyl-CoA dehydrogenase/oxidase C-terminal" evidence="6">
    <location>
        <begin position="199"/>
        <end position="305"/>
    </location>
</feature>
<evidence type="ECO:0000313" key="8">
    <source>
        <dbReference type="EMBL" id="TWH96618.1"/>
    </source>
</evidence>
<dbReference type="Gene3D" id="1.20.140.10">
    <property type="entry name" value="Butyryl-CoA Dehydrogenase, subunit A, domain 3"/>
    <property type="match status" value="1"/>
</dbReference>
<dbReference type="InterPro" id="IPR036250">
    <property type="entry name" value="AcylCo_DH-like_C"/>
</dbReference>
<evidence type="ECO:0000256" key="1">
    <source>
        <dbReference type="ARBA" id="ARBA00001974"/>
    </source>
</evidence>
<keyword evidence="9" id="KW-1185">Reference proteome</keyword>
<dbReference type="GO" id="GO:0050660">
    <property type="term" value="F:flavin adenine dinucleotide binding"/>
    <property type="evidence" value="ECO:0007669"/>
    <property type="project" value="InterPro"/>
</dbReference>
<dbReference type="GO" id="GO:0003995">
    <property type="term" value="F:acyl-CoA dehydrogenase activity"/>
    <property type="evidence" value="ECO:0007669"/>
    <property type="project" value="TreeGrafter"/>
</dbReference>
<dbReference type="PANTHER" id="PTHR43884:SF20">
    <property type="entry name" value="ACYL-COA DEHYDROGENASE FADE28"/>
    <property type="match status" value="1"/>
</dbReference>
<dbReference type="EMBL" id="VLKK01000002">
    <property type="protein sequence ID" value="TWH96618.1"/>
    <property type="molecule type" value="Genomic_DNA"/>
</dbReference>
<dbReference type="Gene3D" id="1.10.540.10">
    <property type="entry name" value="Acyl-CoA dehydrogenase/oxidase, N-terminal domain"/>
    <property type="match status" value="1"/>
</dbReference>
<keyword evidence="4" id="KW-0274">FAD</keyword>
<dbReference type="Pfam" id="PF02771">
    <property type="entry name" value="Acyl-CoA_dh_N"/>
    <property type="match status" value="1"/>
</dbReference>
<dbReference type="InterPro" id="IPR009100">
    <property type="entry name" value="AcylCoA_DH/oxidase_NM_dom_sf"/>
</dbReference>
<comment type="caution">
    <text evidence="8">The sequence shown here is derived from an EMBL/GenBank/DDBJ whole genome shotgun (WGS) entry which is preliminary data.</text>
</comment>
<dbReference type="PANTHER" id="PTHR43884">
    <property type="entry name" value="ACYL-COA DEHYDROGENASE"/>
    <property type="match status" value="1"/>
</dbReference>
<dbReference type="SUPFAM" id="SSF47203">
    <property type="entry name" value="Acyl-CoA dehydrogenase C-terminal domain-like"/>
    <property type="match status" value="1"/>
</dbReference>
<proteinExistence type="inferred from homology"/>
<dbReference type="InterPro" id="IPR009075">
    <property type="entry name" value="AcylCo_DH/oxidase_C"/>
</dbReference>
<accession>A0A562KME8</accession>
<feature type="domain" description="Acyl-CoA dehydrogenase/oxidase N-terminal" evidence="7">
    <location>
        <begin position="3"/>
        <end position="92"/>
    </location>
</feature>
<dbReference type="InterPro" id="IPR013786">
    <property type="entry name" value="AcylCoA_DH/ox_N"/>
</dbReference>
<dbReference type="RefSeq" id="WP_145071913.1">
    <property type="nucleotide sequence ID" value="NZ_JACIIY010000009.1"/>
</dbReference>
<gene>
    <name evidence="8" type="ORF">IQ35_00549</name>
</gene>
<evidence type="ECO:0000259" key="7">
    <source>
        <dbReference type="Pfam" id="PF02771"/>
    </source>
</evidence>
<sequence>MSENRTFFRETVERILADTLDKAAIDAAEERRLPSSLYDALVENGITLMLVPEDKGGIGASVGDAAVILRAAGEAAAPGPLLETMLGQRLLADAGIDLTDGLLSLVFVDDSAIPAEGETEWRDAAIHDVPWSEAVSHVLVVARSDSGARLLLTQADGWTVTPVSDAAGEPRDTLTAASIPVVSATLGDYDALLRTASILRGAQILGAIEWSFRRSVEYAGERKQFGREISKFQAVQQMLAELADHVLASAGITEAAAEGLNASLAAAARSRLGDAADAAILITHQVHGAMGFSLEYALNSRTRRLMAWRDDYGSVLHWRRALAGNFAGLTRETFWPAVSDAGLPGAA</sequence>
<evidence type="ECO:0000256" key="5">
    <source>
        <dbReference type="ARBA" id="ARBA00023002"/>
    </source>
</evidence>
<comment type="similarity">
    <text evidence="2">Belongs to the acyl-CoA dehydrogenase family.</text>
</comment>
<evidence type="ECO:0000256" key="3">
    <source>
        <dbReference type="ARBA" id="ARBA00022630"/>
    </source>
</evidence>
<dbReference type="AlphaFoldDB" id="A0A562KME8"/>